<gene>
    <name evidence="2" type="ORF">DWV08_07635</name>
    <name evidence="3" type="ORF">DXU92_15710</name>
</gene>
<feature type="domain" description="TIR" evidence="1">
    <location>
        <begin position="94"/>
        <end position="175"/>
    </location>
</feature>
<dbReference type="Proteomes" id="UP000254236">
    <property type="component" value="Chromosome"/>
</dbReference>
<dbReference type="InterPro" id="IPR035897">
    <property type="entry name" value="Toll_tir_struct_dom_sf"/>
</dbReference>
<dbReference type="EMBL" id="CP031356">
    <property type="protein sequence ID" value="AXK45497.1"/>
    <property type="molecule type" value="Genomic_DNA"/>
</dbReference>
<evidence type="ECO:0000313" key="5">
    <source>
        <dbReference type="Proteomes" id="UP000282185"/>
    </source>
</evidence>
<evidence type="ECO:0000313" key="3">
    <source>
        <dbReference type="EMBL" id="RRR21131.1"/>
    </source>
</evidence>
<keyword evidence="4" id="KW-1185">Reference proteome</keyword>
<dbReference type="SUPFAM" id="SSF52200">
    <property type="entry name" value="Toll/Interleukin receptor TIR domain"/>
    <property type="match status" value="1"/>
</dbReference>
<dbReference type="Pfam" id="PF13676">
    <property type="entry name" value="TIR_2"/>
    <property type="match status" value="1"/>
</dbReference>
<dbReference type="Gene3D" id="3.40.50.10140">
    <property type="entry name" value="Toll/interleukin-1 receptor homology (TIR) domain"/>
    <property type="match status" value="1"/>
</dbReference>
<dbReference type="RefSeq" id="WP_115413248.1">
    <property type="nucleotide sequence ID" value="NZ_CP031356.1"/>
</dbReference>
<name>A0A345YNJ5_9MICO</name>
<protein>
    <submittedName>
        <fullName evidence="3">Toll/interleukin-1 receptor domain-containing protein</fullName>
    </submittedName>
</protein>
<dbReference type="Proteomes" id="UP000282185">
    <property type="component" value="Unassembled WGS sequence"/>
</dbReference>
<dbReference type="OrthoDB" id="344630at2"/>
<reference evidence="3 5" key="2">
    <citation type="submission" date="2018-08" db="EMBL/GenBank/DDBJ databases">
        <title>Brachybacterium saurashtrense DSM 23186.</title>
        <authorList>
            <person name="Li Y."/>
        </authorList>
    </citation>
    <scope>NUCLEOTIDE SEQUENCE [LARGE SCALE GENOMIC DNA]</scope>
    <source>
        <strain evidence="3 5">DSM 23186</strain>
    </source>
</reference>
<evidence type="ECO:0000313" key="4">
    <source>
        <dbReference type="Proteomes" id="UP000254236"/>
    </source>
</evidence>
<dbReference type="GO" id="GO:0007165">
    <property type="term" value="P:signal transduction"/>
    <property type="evidence" value="ECO:0007669"/>
    <property type="project" value="InterPro"/>
</dbReference>
<dbReference type="AlphaFoldDB" id="A0A345YNJ5"/>
<evidence type="ECO:0000313" key="2">
    <source>
        <dbReference type="EMBL" id="AXK45497.1"/>
    </source>
</evidence>
<sequence length="297" mass="33471">MALPRAQRIEYKRFLANISDHPDWSLQDIRILFDDFGLDVEYDPVGRLDYVDALSRVSDETLEEMYRIATGTPEQAREMEKSSDVWRDGQLRLFISHISTEKSFTMKVSEELRTYGIHGFVAHEHLPTEKNWGESLQDALRSMHAFIAFIHPEFEKSVYCAQEVGWALGRNVPSRFLRFGELPSGFAAQLQSPDMIKSSTNQYAVAKSIVDWLAGREEIREQLSSVLSKALIKAYSFDHAGTIAEAIVKCSSLSAQSIVDIGVAHAKNNQVSQSNSANRALKKYFDSLGEGYPPAPF</sequence>
<dbReference type="EMBL" id="QSWH01000010">
    <property type="protein sequence ID" value="RRR21131.1"/>
    <property type="molecule type" value="Genomic_DNA"/>
</dbReference>
<proteinExistence type="predicted"/>
<accession>A0A345YNJ5</accession>
<dbReference type="KEGG" id="bsau:DWV08_07635"/>
<keyword evidence="3" id="KW-0675">Receptor</keyword>
<evidence type="ECO:0000259" key="1">
    <source>
        <dbReference type="Pfam" id="PF13676"/>
    </source>
</evidence>
<dbReference type="InterPro" id="IPR000157">
    <property type="entry name" value="TIR_dom"/>
</dbReference>
<organism evidence="3 5">
    <name type="scientific">Brachybacterium saurashtrense</name>
    <dbReference type="NCBI Taxonomy" id="556288"/>
    <lineage>
        <taxon>Bacteria</taxon>
        <taxon>Bacillati</taxon>
        <taxon>Actinomycetota</taxon>
        <taxon>Actinomycetes</taxon>
        <taxon>Micrococcales</taxon>
        <taxon>Dermabacteraceae</taxon>
        <taxon>Brachybacterium</taxon>
    </lineage>
</organism>
<reference evidence="2 4" key="1">
    <citation type="submission" date="2018-07" db="EMBL/GenBank/DDBJ databases">
        <title>Brachybacterium saurashtrense DSM 23186 genome sequence.</title>
        <authorList>
            <person name="Guo L."/>
        </authorList>
    </citation>
    <scope>NUCLEOTIDE SEQUENCE [LARGE SCALE GENOMIC DNA]</scope>
    <source>
        <strain evidence="2 4">DSM 23186</strain>
    </source>
</reference>